<accession>A0AAU9NFU9</accession>
<dbReference type="Proteomes" id="UP001157418">
    <property type="component" value="Unassembled WGS sequence"/>
</dbReference>
<name>A0AAU9NFU9_9ASTR</name>
<evidence type="ECO:0000313" key="2">
    <source>
        <dbReference type="EMBL" id="CAH1436674.1"/>
    </source>
</evidence>
<organism evidence="2 3">
    <name type="scientific">Lactuca virosa</name>
    <dbReference type="NCBI Taxonomy" id="75947"/>
    <lineage>
        <taxon>Eukaryota</taxon>
        <taxon>Viridiplantae</taxon>
        <taxon>Streptophyta</taxon>
        <taxon>Embryophyta</taxon>
        <taxon>Tracheophyta</taxon>
        <taxon>Spermatophyta</taxon>
        <taxon>Magnoliopsida</taxon>
        <taxon>eudicotyledons</taxon>
        <taxon>Gunneridae</taxon>
        <taxon>Pentapetalae</taxon>
        <taxon>asterids</taxon>
        <taxon>campanulids</taxon>
        <taxon>Asterales</taxon>
        <taxon>Asteraceae</taxon>
        <taxon>Cichorioideae</taxon>
        <taxon>Cichorieae</taxon>
        <taxon>Lactucinae</taxon>
        <taxon>Lactuca</taxon>
    </lineage>
</organism>
<keyword evidence="1" id="KW-1133">Transmembrane helix</keyword>
<comment type="caution">
    <text evidence="2">The sequence shown here is derived from an EMBL/GenBank/DDBJ whole genome shotgun (WGS) entry which is preliminary data.</text>
</comment>
<protein>
    <submittedName>
        <fullName evidence="2">Uncharacterized protein</fullName>
    </submittedName>
</protein>
<sequence length="149" mass="15946">MFLLSPKLEKFQRHGALVSFSASQKTTTRRTTLKLRTLNGGDGPLLRALGSEWQHFSSCTIPENPRLRLGVARPPDFRLNFTMNKGGAGGGTSGAGGPTAAAAAAAAQNRNLCSRELIMILEVLLTISALLLMLQGSMILLSETHKKLS</sequence>
<keyword evidence="1" id="KW-0472">Membrane</keyword>
<feature type="transmembrane region" description="Helical" evidence="1">
    <location>
        <begin position="117"/>
        <end position="141"/>
    </location>
</feature>
<gene>
    <name evidence="2" type="ORF">LVIROSA_LOCUS23036</name>
</gene>
<keyword evidence="1" id="KW-0812">Transmembrane</keyword>
<proteinExistence type="predicted"/>
<reference evidence="2 3" key="1">
    <citation type="submission" date="2022-01" db="EMBL/GenBank/DDBJ databases">
        <authorList>
            <person name="Xiong W."/>
            <person name="Schranz E."/>
        </authorList>
    </citation>
    <scope>NUCLEOTIDE SEQUENCE [LARGE SCALE GENOMIC DNA]</scope>
</reference>
<dbReference type="EMBL" id="CAKMRJ010004445">
    <property type="protein sequence ID" value="CAH1436674.1"/>
    <property type="molecule type" value="Genomic_DNA"/>
</dbReference>
<evidence type="ECO:0000256" key="1">
    <source>
        <dbReference type="SAM" id="Phobius"/>
    </source>
</evidence>
<dbReference type="AlphaFoldDB" id="A0AAU9NFU9"/>
<keyword evidence="3" id="KW-1185">Reference proteome</keyword>
<evidence type="ECO:0000313" key="3">
    <source>
        <dbReference type="Proteomes" id="UP001157418"/>
    </source>
</evidence>